<feature type="transmembrane region" description="Helical" evidence="2">
    <location>
        <begin position="12"/>
        <end position="32"/>
    </location>
</feature>
<comment type="caution">
    <text evidence="3">The sequence shown here is derived from an EMBL/GenBank/DDBJ whole genome shotgun (WGS) entry which is preliminary data.</text>
</comment>
<protein>
    <submittedName>
        <fullName evidence="3">Membrane protein</fullName>
    </submittedName>
</protein>
<keyword evidence="4" id="KW-1185">Reference proteome</keyword>
<feature type="transmembrane region" description="Helical" evidence="2">
    <location>
        <begin position="97"/>
        <end position="115"/>
    </location>
</feature>
<evidence type="ECO:0000256" key="2">
    <source>
        <dbReference type="SAM" id="Phobius"/>
    </source>
</evidence>
<keyword evidence="2" id="KW-1133">Transmembrane helix</keyword>
<dbReference type="Proteomes" id="UP000619788">
    <property type="component" value="Unassembled WGS sequence"/>
</dbReference>
<dbReference type="AlphaFoldDB" id="A0A8J3SQL6"/>
<sequence>MASARPTITLPGIVLGVGLGGFLDGILLHQILQWHHMLTSTDTDNIGVAAYPATTVHGLQINTLWDGLFHTFTWLAVLTGLALLYSRVTHARGRLWASRALWGWMLVGWGLFNLVEGVIDHHLLGIHHVRTGPGQLAWDLGFLALGALLVAGGWLLQRGARPLDADPAGSRTESHSGSHTGSHTETR</sequence>
<reference evidence="3 4" key="1">
    <citation type="submission" date="2021-01" db="EMBL/GenBank/DDBJ databases">
        <title>Whole genome shotgun sequence of Planobispora siamensis NBRC 107568.</title>
        <authorList>
            <person name="Komaki H."/>
            <person name="Tamura T."/>
        </authorList>
    </citation>
    <scope>NUCLEOTIDE SEQUENCE [LARGE SCALE GENOMIC DNA]</scope>
    <source>
        <strain evidence="3 4">NBRC 107568</strain>
    </source>
</reference>
<dbReference type="RefSeq" id="WP_204069683.1">
    <property type="nucleotide sequence ID" value="NZ_BOOJ01000095.1"/>
</dbReference>
<dbReference type="Pfam" id="PF10002">
    <property type="entry name" value="DUF2243"/>
    <property type="match status" value="1"/>
</dbReference>
<name>A0A8J3SQL6_9ACTN</name>
<feature type="transmembrane region" description="Helical" evidence="2">
    <location>
        <begin position="67"/>
        <end position="85"/>
    </location>
</feature>
<keyword evidence="2" id="KW-0812">Transmembrane</keyword>
<accession>A0A8J3SQL6</accession>
<feature type="compositionally biased region" description="Basic and acidic residues" evidence="1">
    <location>
        <begin position="172"/>
        <end position="187"/>
    </location>
</feature>
<evidence type="ECO:0000313" key="4">
    <source>
        <dbReference type="Proteomes" id="UP000619788"/>
    </source>
</evidence>
<keyword evidence="2" id="KW-0472">Membrane</keyword>
<evidence type="ECO:0000313" key="3">
    <source>
        <dbReference type="EMBL" id="GIH97695.1"/>
    </source>
</evidence>
<dbReference type="InterPro" id="IPR018719">
    <property type="entry name" value="DUF2243_membrane"/>
</dbReference>
<feature type="region of interest" description="Disordered" evidence="1">
    <location>
        <begin position="165"/>
        <end position="187"/>
    </location>
</feature>
<dbReference type="EMBL" id="BOOJ01000095">
    <property type="protein sequence ID" value="GIH97695.1"/>
    <property type="molecule type" value="Genomic_DNA"/>
</dbReference>
<organism evidence="3 4">
    <name type="scientific">Planobispora siamensis</name>
    <dbReference type="NCBI Taxonomy" id="936338"/>
    <lineage>
        <taxon>Bacteria</taxon>
        <taxon>Bacillati</taxon>
        <taxon>Actinomycetota</taxon>
        <taxon>Actinomycetes</taxon>
        <taxon>Streptosporangiales</taxon>
        <taxon>Streptosporangiaceae</taxon>
        <taxon>Planobispora</taxon>
    </lineage>
</organism>
<gene>
    <name evidence="3" type="ORF">Psi01_83250</name>
</gene>
<proteinExistence type="predicted"/>
<evidence type="ECO:0000256" key="1">
    <source>
        <dbReference type="SAM" id="MobiDB-lite"/>
    </source>
</evidence>
<feature type="transmembrane region" description="Helical" evidence="2">
    <location>
        <begin position="135"/>
        <end position="156"/>
    </location>
</feature>